<dbReference type="PANTHER" id="PTHR30523">
    <property type="entry name" value="PHOSPHOENOLPYRUVATE CARBOXYLASE"/>
    <property type="match status" value="1"/>
</dbReference>
<comment type="subunit">
    <text evidence="10">Homotetramer.</text>
</comment>
<dbReference type="NCBIfam" id="NF000584">
    <property type="entry name" value="PRK00009.1"/>
    <property type="match status" value="1"/>
</dbReference>
<keyword evidence="7 10" id="KW-0456">Lyase</keyword>
<evidence type="ECO:0000256" key="10">
    <source>
        <dbReference type="HAMAP-Rule" id="MF_00595"/>
    </source>
</evidence>
<dbReference type="GO" id="GO:0000287">
    <property type="term" value="F:magnesium ion binding"/>
    <property type="evidence" value="ECO:0007669"/>
    <property type="project" value="UniProtKB-UniRule"/>
</dbReference>
<sequence>MGGWVFITPVNRTTNEQRPEGSLSKGPLVDPPQSRSSRPAQIAQNPDIRFLGRLLGDVIRDYGGEPLYRRIEYIRSASVDRHRGVVDPRATDPGLGALTLDETLAFTRGFMLFSMLANLAEDRQASAAEPGATMEEALRSLEKDGVGKRAVADLAQRALIAPVLTAHPTEVRRKSMIDHRNRIADLMALRDAGVRETEDGEEIEPAIRRQIALLWETRPLRRERLYVADEVETALSYLRDSFLPVLPTLYARWERLLGERIASFLRPGSWIGGDRDGNPFVNAESLKFALRGAAEAVLSHYLDEVHQLGAELSISSELARVTPELADLAKRSGDTGSSRFDEPYRQALRGIYGRLAATFAALVGKPPQRPTPLAGERYAGPADFRADLEILAQSLDQTGKGELSAGSLDRLIRAIETFGFHLATLDLRQNADVHERVVANLLKTAGVHDDYLSLDDVSRAALLRRELAGDRLLSTPHGDYNEETASELAIVRAAAEALATFGPGCITTYIISKAASVSDLLEVYVILREAGLWRAGSPPQCPIMVVPLFETISDLDRAAGIMSEWFSLSDLAPLSIARGFQEVMVGYSDSNKDGGYLASVWGLHRTSQELEQVFARAGTTLQIFHGRGGAVGRGGGSAFAAIRAQPAGTVQGRIRITEQGEVIAAKYGTRQSTASNLEAMAAATFLASLKPRSLTNRPRFSEAASDLADRAFHAYRALVYDTKGFNHFFRQMTPIAEIADLKIGSRPASRTKSDRIEDLRAIPWVFSWSQARVMLPGWFGVGSALSGFDDLPLLREMYREWPFFRVTLSNLEMVLAKSDMGIAQLYSRLVHDHSAADRLFGEIRSEWERTRDCLLAVTEQSRLLERNASLDSSIRLRLPYIEPLNHLQIELLKRHRSGETDHRVRDGIQLSINAIATALRNSG</sequence>
<organism evidence="14 15">
    <name type="scientific">Sphingomonas rhizophila</name>
    <dbReference type="NCBI Taxonomy" id="2071607"/>
    <lineage>
        <taxon>Bacteria</taxon>
        <taxon>Pseudomonadati</taxon>
        <taxon>Pseudomonadota</taxon>
        <taxon>Alphaproteobacteria</taxon>
        <taxon>Sphingomonadales</taxon>
        <taxon>Sphingomonadaceae</taxon>
        <taxon>Sphingomonas</taxon>
    </lineage>
</organism>
<dbReference type="GO" id="GO:0005829">
    <property type="term" value="C:cytosol"/>
    <property type="evidence" value="ECO:0007669"/>
    <property type="project" value="TreeGrafter"/>
</dbReference>
<feature type="active site" evidence="10 11">
    <location>
        <position position="167"/>
    </location>
</feature>
<feature type="region of interest" description="Disordered" evidence="13">
    <location>
        <begin position="8"/>
        <end position="43"/>
    </location>
</feature>
<comment type="function">
    <text evidence="2 10">Forms oxaloacetate, a four-carbon dicarboxylic acid source for the tricarboxylic acid cycle.</text>
</comment>
<dbReference type="PROSITE" id="PS00781">
    <property type="entry name" value="PEPCASE_1"/>
    <property type="match status" value="1"/>
</dbReference>
<evidence type="ECO:0000313" key="14">
    <source>
        <dbReference type="EMBL" id="QNN65738.1"/>
    </source>
</evidence>
<dbReference type="SUPFAM" id="SSF51621">
    <property type="entry name" value="Phosphoenolpyruvate/pyruvate domain"/>
    <property type="match status" value="1"/>
</dbReference>
<dbReference type="PANTHER" id="PTHR30523:SF6">
    <property type="entry name" value="PHOSPHOENOLPYRUVATE CARBOXYLASE"/>
    <property type="match status" value="1"/>
</dbReference>
<evidence type="ECO:0000256" key="13">
    <source>
        <dbReference type="SAM" id="MobiDB-lite"/>
    </source>
</evidence>
<comment type="cofactor">
    <cofactor evidence="1 10">
        <name>Mg(2+)</name>
        <dbReference type="ChEBI" id="CHEBI:18420"/>
    </cofactor>
</comment>
<evidence type="ECO:0000256" key="4">
    <source>
        <dbReference type="ARBA" id="ARBA00012305"/>
    </source>
</evidence>
<dbReference type="PRINTS" id="PR00150">
    <property type="entry name" value="PEPCARBXLASE"/>
</dbReference>
<dbReference type="InterPro" id="IPR022805">
    <property type="entry name" value="PEP_COase_bac/pln-type"/>
</dbReference>
<comment type="similarity">
    <text evidence="3 10">Belongs to the PEPCase type 1 family.</text>
</comment>
<keyword evidence="15" id="KW-1185">Reference proteome</keyword>
<keyword evidence="8 10" id="KW-0120">Carbon dioxide fixation</keyword>
<feature type="active site" evidence="10 12">
    <location>
        <position position="592"/>
    </location>
</feature>
<dbReference type="Gene3D" id="1.20.1440.90">
    <property type="entry name" value="Phosphoenolpyruvate/pyruvate domain"/>
    <property type="match status" value="1"/>
</dbReference>
<dbReference type="GO" id="GO:0006099">
    <property type="term" value="P:tricarboxylic acid cycle"/>
    <property type="evidence" value="ECO:0007669"/>
    <property type="project" value="InterPro"/>
</dbReference>
<evidence type="ECO:0000256" key="3">
    <source>
        <dbReference type="ARBA" id="ARBA00008346"/>
    </source>
</evidence>
<keyword evidence="6 10" id="KW-0460">Magnesium</keyword>
<evidence type="ECO:0000256" key="2">
    <source>
        <dbReference type="ARBA" id="ARBA00003670"/>
    </source>
</evidence>
<feature type="compositionally biased region" description="Polar residues" evidence="13">
    <location>
        <begin position="33"/>
        <end position="43"/>
    </location>
</feature>
<evidence type="ECO:0000256" key="5">
    <source>
        <dbReference type="ARBA" id="ARBA00022419"/>
    </source>
</evidence>
<dbReference type="AlphaFoldDB" id="A0A7G9SD13"/>
<name>A0A7G9SD13_9SPHN</name>
<evidence type="ECO:0000256" key="11">
    <source>
        <dbReference type="PROSITE-ProRule" id="PRU10111"/>
    </source>
</evidence>
<dbReference type="InterPro" id="IPR015813">
    <property type="entry name" value="Pyrv/PenolPyrv_kinase-like_dom"/>
</dbReference>
<protein>
    <recommendedName>
        <fullName evidence="5 10">Phosphoenolpyruvate carboxylase</fullName>
        <shortName evidence="10">PEPC</shortName>
        <shortName evidence="10">PEPCase</shortName>
        <ecNumber evidence="4 10">4.1.1.31</ecNumber>
    </recommendedName>
</protein>
<evidence type="ECO:0000313" key="15">
    <source>
        <dbReference type="Proteomes" id="UP000515955"/>
    </source>
</evidence>
<dbReference type="Proteomes" id="UP000515955">
    <property type="component" value="Chromosome"/>
</dbReference>
<dbReference type="InterPro" id="IPR018129">
    <property type="entry name" value="PEP_COase_Lys_AS"/>
</dbReference>
<evidence type="ECO:0000256" key="6">
    <source>
        <dbReference type="ARBA" id="ARBA00022842"/>
    </source>
</evidence>
<evidence type="ECO:0000256" key="1">
    <source>
        <dbReference type="ARBA" id="ARBA00001946"/>
    </source>
</evidence>
<dbReference type="GO" id="GO:0015977">
    <property type="term" value="P:carbon fixation"/>
    <property type="evidence" value="ECO:0007669"/>
    <property type="project" value="UniProtKB-UniRule"/>
</dbReference>
<dbReference type="EMBL" id="CP060717">
    <property type="protein sequence ID" value="QNN65738.1"/>
    <property type="molecule type" value="Genomic_DNA"/>
</dbReference>
<dbReference type="KEGG" id="srhi:H9L12_04040"/>
<accession>A0A7G9SD13</accession>
<proteinExistence type="inferred from homology"/>
<evidence type="ECO:0000256" key="12">
    <source>
        <dbReference type="PROSITE-ProRule" id="PRU10112"/>
    </source>
</evidence>
<comment type="catalytic activity">
    <reaction evidence="9 10">
        <text>oxaloacetate + phosphate = phosphoenolpyruvate + hydrogencarbonate</text>
        <dbReference type="Rhea" id="RHEA:28370"/>
        <dbReference type="ChEBI" id="CHEBI:16452"/>
        <dbReference type="ChEBI" id="CHEBI:17544"/>
        <dbReference type="ChEBI" id="CHEBI:43474"/>
        <dbReference type="ChEBI" id="CHEBI:58702"/>
        <dbReference type="EC" id="4.1.1.31"/>
    </reaction>
</comment>
<evidence type="ECO:0000256" key="8">
    <source>
        <dbReference type="ARBA" id="ARBA00023300"/>
    </source>
</evidence>
<keyword evidence="14" id="KW-0670">Pyruvate</keyword>
<dbReference type="HAMAP" id="MF_00595">
    <property type="entry name" value="PEPcase_type1"/>
    <property type="match status" value="1"/>
</dbReference>
<dbReference type="GO" id="GO:0008964">
    <property type="term" value="F:phosphoenolpyruvate carboxylase activity"/>
    <property type="evidence" value="ECO:0007669"/>
    <property type="project" value="UniProtKB-UniRule"/>
</dbReference>
<dbReference type="Pfam" id="PF00311">
    <property type="entry name" value="PEPcase"/>
    <property type="match status" value="1"/>
</dbReference>
<dbReference type="EC" id="4.1.1.31" evidence="4 10"/>
<dbReference type="InterPro" id="IPR033129">
    <property type="entry name" value="PEPCASE_His_AS"/>
</dbReference>
<evidence type="ECO:0000256" key="9">
    <source>
        <dbReference type="ARBA" id="ARBA00048995"/>
    </source>
</evidence>
<dbReference type="PROSITE" id="PS00393">
    <property type="entry name" value="PEPCASE_2"/>
    <property type="match status" value="1"/>
</dbReference>
<dbReference type="GO" id="GO:0006107">
    <property type="term" value="P:oxaloacetate metabolic process"/>
    <property type="evidence" value="ECO:0007669"/>
    <property type="project" value="UniProtKB-UniRule"/>
</dbReference>
<evidence type="ECO:0000256" key="7">
    <source>
        <dbReference type="ARBA" id="ARBA00023239"/>
    </source>
</evidence>
<dbReference type="InterPro" id="IPR021135">
    <property type="entry name" value="PEP_COase"/>
</dbReference>
<gene>
    <name evidence="10 14" type="primary">ppc</name>
    <name evidence="14" type="ORF">H9L12_04040</name>
</gene>
<reference evidence="14 15" key="1">
    <citation type="submission" date="2020-08" db="EMBL/GenBank/DDBJ databases">
        <title>Genome sequence of Sphingomonas rhizophila KACC 19189T.</title>
        <authorList>
            <person name="Hyun D.-W."/>
            <person name="Bae J.-W."/>
        </authorList>
    </citation>
    <scope>NUCLEOTIDE SEQUENCE [LARGE SCALE GENOMIC DNA]</scope>
    <source>
        <strain evidence="14 15">KACC 19189</strain>
    </source>
</reference>